<sequence>MQQFLDNGLFKNNLPCGIILNIDKALRGWRFGSAIYQKMIREVFIKMLNERPLNKITVKDIATACEINRNTFYYYYTDIYALLSEIFQTELETVIDEYNDTLSWEESFIVAARFALENKTAVYHVYNSMQREELVNYIYNVSGNVMIRYVEKVSEGISASLEDRKLIASFYQCALTEMVLQWIAAGMKEDPDTIIKRIGYLFDGNIELSLKRSAGLNDT</sequence>
<dbReference type="PROSITE" id="PS50977">
    <property type="entry name" value="HTH_TETR_2"/>
    <property type="match status" value="1"/>
</dbReference>
<evidence type="ECO:0000313" key="4">
    <source>
        <dbReference type="EMBL" id="EKN42241.1"/>
    </source>
</evidence>
<dbReference type="SUPFAM" id="SSF46689">
    <property type="entry name" value="Homeodomain-like"/>
    <property type="match status" value="1"/>
</dbReference>
<reference evidence="4 5" key="1">
    <citation type="submission" date="2012-10" db="EMBL/GenBank/DDBJ databases">
        <authorList>
            <person name="Strain E.A."/>
            <person name="Brown E."/>
            <person name="Allard M.W."/>
            <person name="Gonzalez-Escalona N."/>
            <person name="Timme R."/>
        </authorList>
    </citation>
    <scope>NUCLEOTIDE SEQUENCE [LARGE SCALE GENOMIC DNA]</scope>
    <source>
        <strain evidence="4 5">CFSAN001627</strain>
    </source>
</reference>
<evidence type="ECO:0000313" key="5">
    <source>
        <dbReference type="Proteomes" id="UP000011944"/>
    </source>
</evidence>
<organism evidence="4 5">
    <name type="scientific">Clostridium botulinum CFSAN001627</name>
    <dbReference type="NCBI Taxonomy" id="1232189"/>
    <lineage>
        <taxon>Bacteria</taxon>
        <taxon>Bacillati</taxon>
        <taxon>Bacillota</taxon>
        <taxon>Clostridia</taxon>
        <taxon>Eubacteriales</taxon>
        <taxon>Clostridiaceae</taxon>
        <taxon>Clostridium</taxon>
    </lineage>
</organism>
<accession>M1ZSC6</accession>
<dbReference type="AlphaFoldDB" id="M1ZSC6"/>
<dbReference type="Pfam" id="PF14278">
    <property type="entry name" value="TetR_C_8"/>
    <property type="match status" value="1"/>
</dbReference>
<dbReference type="PATRIC" id="fig|1232189.3.peg.1295"/>
<dbReference type="Proteomes" id="UP000011944">
    <property type="component" value="Unassembled WGS sequence"/>
</dbReference>
<protein>
    <submittedName>
        <fullName evidence="4">TetR family transcriptional regulator</fullName>
    </submittedName>
</protein>
<dbReference type="PANTHER" id="PTHR43479:SF7">
    <property type="entry name" value="TETR-FAMILY TRANSCRIPTIONAL REGULATOR"/>
    <property type="match status" value="1"/>
</dbReference>
<evidence type="ECO:0000256" key="2">
    <source>
        <dbReference type="PROSITE-ProRule" id="PRU00335"/>
    </source>
</evidence>
<feature type="DNA-binding region" description="H-T-H motif" evidence="2">
    <location>
        <begin position="57"/>
        <end position="76"/>
    </location>
</feature>
<name>M1ZSC6_CLOBO</name>
<dbReference type="EMBL" id="AMXI01000456">
    <property type="protein sequence ID" value="EKN42241.1"/>
    <property type="molecule type" value="Genomic_DNA"/>
</dbReference>
<evidence type="ECO:0000256" key="1">
    <source>
        <dbReference type="ARBA" id="ARBA00023125"/>
    </source>
</evidence>
<dbReference type="Gene3D" id="1.10.357.10">
    <property type="entry name" value="Tetracycline Repressor, domain 2"/>
    <property type="match status" value="1"/>
</dbReference>
<gene>
    <name evidence="4" type="ORF">CFSAN001627_08062</name>
</gene>
<dbReference type="InterPro" id="IPR050624">
    <property type="entry name" value="HTH-type_Tx_Regulator"/>
</dbReference>
<comment type="caution">
    <text evidence="4">The sequence shown here is derived from an EMBL/GenBank/DDBJ whole genome shotgun (WGS) entry which is preliminary data.</text>
</comment>
<proteinExistence type="predicted"/>
<dbReference type="InterPro" id="IPR039532">
    <property type="entry name" value="TetR_C_Firmicutes"/>
</dbReference>
<evidence type="ECO:0000259" key="3">
    <source>
        <dbReference type="PROSITE" id="PS50977"/>
    </source>
</evidence>
<dbReference type="InterPro" id="IPR001647">
    <property type="entry name" value="HTH_TetR"/>
</dbReference>
<keyword evidence="1 2" id="KW-0238">DNA-binding</keyword>
<dbReference type="PANTHER" id="PTHR43479">
    <property type="entry name" value="ACREF/ENVCD OPERON REPRESSOR-RELATED"/>
    <property type="match status" value="1"/>
</dbReference>
<reference evidence="4 5" key="2">
    <citation type="submission" date="2013-03" db="EMBL/GenBank/DDBJ databases">
        <title>Diversity in Clostridium botulinum.</title>
        <authorList>
            <person name="Timme R.E."/>
            <person name="Allard M."/>
            <person name="Luo Y."/>
            <person name="Strain E."/>
            <person name="Gonzalez-Escalona N."/>
            <person name="Brown E."/>
        </authorList>
    </citation>
    <scope>NUCLEOTIDE SEQUENCE [LARGE SCALE GENOMIC DNA]</scope>
    <source>
        <strain evidence="4 5">CFSAN001627</strain>
    </source>
</reference>
<dbReference type="GO" id="GO:0003677">
    <property type="term" value="F:DNA binding"/>
    <property type="evidence" value="ECO:0007669"/>
    <property type="project" value="UniProtKB-UniRule"/>
</dbReference>
<feature type="domain" description="HTH tetR-type" evidence="3">
    <location>
        <begin position="34"/>
        <end position="94"/>
    </location>
</feature>
<dbReference type="InterPro" id="IPR009057">
    <property type="entry name" value="Homeodomain-like_sf"/>
</dbReference>
<dbReference type="Pfam" id="PF00440">
    <property type="entry name" value="TetR_N"/>
    <property type="match status" value="1"/>
</dbReference>